<dbReference type="InterPro" id="IPR001503">
    <property type="entry name" value="Glyco_trans_10"/>
</dbReference>
<dbReference type="InterPro" id="IPR055270">
    <property type="entry name" value="Glyco_tran_10_C"/>
</dbReference>
<dbReference type="SUPFAM" id="SSF53756">
    <property type="entry name" value="UDP-Glycosyltransferase/glycogen phosphorylase"/>
    <property type="match status" value="1"/>
</dbReference>
<dbReference type="PANTHER" id="PTHR11929">
    <property type="entry name" value="ALPHA- 1,3 -FUCOSYLTRANSFERASE"/>
    <property type="match status" value="1"/>
</dbReference>
<keyword evidence="4 5" id="KW-0808">Transferase</keyword>
<evidence type="ECO:0000256" key="3">
    <source>
        <dbReference type="ARBA" id="ARBA00022676"/>
    </source>
</evidence>
<sequence length="369" mass="39977">MLATVHQPLAHGGGGSSAAGAALALVADLLRETDAPLAEELAHSGVLTVRLDRRAEVWVGVDMRARPARDADSLKVLVVIEPPAVQSLCTDGFDLVLTWWDEHLRALPAARLFLAATPWLVPGEWAPAHAPKRPGVGFLRGAKRRTEGHRLRHERPAVAVPPHLLGASGALVLLGRGTCQDAADLRPKASHGLKEYFPGTRLGDRGHEIWEAREQLERRAGVPVDFEAGGGVSRADRNRQFSYQFVLVVENSRHRNYFTEKLLDALLSRCIPVYWGCPNIADFFEEAGLVVVGDGGSLSDVEVALGALSEAAYAARLESAEENFERARPIAAVATTVSDERGWGKGASGDWLPALGLPERKWSDRTMNL</sequence>
<dbReference type="EMBL" id="CAUYUJ010014302">
    <property type="protein sequence ID" value="CAK0839542.1"/>
    <property type="molecule type" value="Genomic_DNA"/>
</dbReference>
<reference evidence="7" key="1">
    <citation type="submission" date="2023-10" db="EMBL/GenBank/DDBJ databases">
        <authorList>
            <person name="Chen Y."/>
            <person name="Shah S."/>
            <person name="Dougan E. K."/>
            <person name="Thang M."/>
            <person name="Chan C."/>
        </authorList>
    </citation>
    <scope>NUCLEOTIDE SEQUENCE [LARGE SCALE GENOMIC DNA]</scope>
</reference>
<dbReference type="Pfam" id="PF00852">
    <property type="entry name" value="Glyco_transf_10"/>
    <property type="match status" value="1"/>
</dbReference>
<organism evidence="7 8">
    <name type="scientific">Prorocentrum cordatum</name>
    <dbReference type="NCBI Taxonomy" id="2364126"/>
    <lineage>
        <taxon>Eukaryota</taxon>
        <taxon>Sar</taxon>
        <taxon>Alveolata</taxon>
        <taxon>Dinophyceae</taxon>
        <taxon>Prorocentrales</taxon>
        <taxon>Prorocentraceae</taxon>
        <taxon>Prorocentrum</taxon>
    </lineage>
</organism>
<evidence type="ECO:0000313" key="8">
    <source>
        <dbReference type="Proteomes" id="UP001189429"/>
    </source>
</evidence>
<dbReference type="Gene3D" id="3.40.50.11660">
    <property type="entry name" value="Glycosyl transferase family 10, C-terminal domain"/>
    <property type="match status" value="1"/>
</dbReference>
<evidence type="ECO:0000256" key="4">
    <source>
        <dbReference type="ARBA" id="ARBA00022679"/>
    </source>
</evidence>
<keyword evidence="8" id="KW-1185">Reference proteome</keyword>
<dbReference type="EC" id="2.4.1.-" evidence="5"/>
<dbReference type="PANTHER" id="PTHR11929:SF194">
    <property type="entry name" value="ALPHA-(1,3)-FUCOSYLTRANSFERASE 10"/>
    <property type="match status" value="1"/>
</dbReference>
<evidence type="ECO:0000313" key="7">
    <source>
        <dbReference type="EMBL" id="CAK0839542.1"/>
    </source>
</evidence>
<feature type="domain" description="Fucosyltransferase C-terminal" evidence="6">
    <location>
        <begin position="239"/>
        <end position="288"/>
    </location>
</feature>
<comment type="similarity">
    <text evidence="2 5">Belongs to the glycosyltransferase 10 family.</text>
</comment>
<protein>
    <recommendedName>
        <fullName evidence="5">Fucosyltransferase</fullName>
        <ecNumber evidence="5">2.4.1.-</ecNumber>
    </recommendedName>
</protein>
<evidence type="ECO:0000259" key="6">
    <source>
        <dbReference type="Pfam" id="PF00852"/>
    </source>
</evidence>
<evidence type="ECO:0000256" key="5">
    <source>
        <dbReference type="RuleBase" id="RU003832"/>
    </source>
</evidence>
<evidence type="ECO:0000256" key="1">
    <source>
        <dbReference type="ARBA" id="ARBA00004922"/>
    </source>
</evidence>
<dbReference type="Proteomes" id="UP001189429">
    <property type="component" value="Unassembled WGS sequence"/>
</dbReference>
<evidence type="ECO:0000256" key="2">
    <source>
        <dbReference type="ARBA" id="ARBA00008919"/>
    </source>
</evidence>
<comment type="pathway">
    <text evidence="1">Protein modification; protein glycosylation.</text>
</comment>
<accession>A0ABN9T3I5</accession>
<proteinExistence type="inferred from homology"/>
<keyword evidence="3 5" id="KW-0328">Glycosyltransferase</keyword>
<keyword evidence="5" id="KW-0812">Transmembrane</keyword>
<name>A0ABN9T3I5_9DINO</name>
<keyword evidence="5" id="KW-0333">Golgi apparatus</keyword>
<gene>
    <name evidence="7" type="ORF">PCOR1329_LOCUS35196</name>
</gene>
<comment type="subcellular location">
    <subcellularLocation>
        <location evidence="5">Golgi apparatus</location>
        <location evidence="5">Golgi stack membrane</location>
        <topology evidence="5">Single-pass type II membrane protein</topology>
    </subcellularLocation>
</comment>
<comment type="caution">
    <text evidence="7">The sequence shown here is derived from an EMBL/GenBank/DDBJ whole genome shotgun (WGS) entry which is preliminary data.</text>
</comment>
<dbReference type="InterPro" id="IPR038577">
    <property type="entry name" value="GT10-like_C_sf"/>
</dbReference>
<keyword evidence="5" id="KW-0472">Membrane</keyword>